<sequence>MTRNFTTVVGVFLCAGLAACSTSTPESNPRELSQQTVEYKCGQGSTQPLSVQYTFQGDDPLAAKVIYRNQAIDLTRATTSNVDMVGNTFRGNGYTWTTNKFTRTDAGTVDGKMLTQETQQEVNGQASTVSNVILKDCKIASAS</sequence>
<dbReference type="EMBL" id="SMBX01000006">
    <property type="protein sequence ID" value="TCU97174.1"/>
    <property type="molecule type" value="Genomic_DNA"/>
</dbReference>
<evidence type="ECO:0000313" key="2">
    <source>
        <dbReference type="Proteomes" id="UP000294692"/>
    </source>
</evidence>
<gene>
    <name evidence="1" type="ORF">EV686_10653</name>
</gene>
<evidence type="ECO:0000313" key="1">
    <source>
        <dbReference type="EMBL" id="TCU97174.1"/>
    </source>
</evidence>
<dbReference type="PROSITE" id="PS51257">
    <property type="entry name" value="PROKAR_LIPOPROTEIN"/>
    <property type="match status" value="1"/>
</dbReference>
<evidence type="ECO:0008006" key="3">
    <source>
        <dbReference type="Google" id="ProtNLM"/>
    </source>
</evidence>
<reference evidence="1 2" key="1">
    <citation type="submission" date="2019-03" db="EMBL/GenBank/DDBJ databases">
        <title>Genomic Encyclopedia of Type Strains, Phase IV (KMG-IV): sequencing the most valuable type-strain genomes for metagenomic binning, comparative biology and taxonomic classification.</title>
        <authorList>
            <person name="Goeker M."/>
        </authorList>
    </citation>
    <scope>NUCLEOTIDE SEQUENCE [LARGE SCALE GENOMIC DNA]</scope>
    <source>
        <strain evidence="1 2">DSM 100048</strain>
    </source>
</reference>
<organism evidence="1 2">
    <name type="scientific">Paracandidimonas soli</name>
    <dbReference type="NCBI Taxonomy" id="1917182"/>
    <lineage>
        <taxon>Bacteria</taxon>
        <taxon>Pseudomonadati</taxon>
        <taxon>Pseudomonadota</taxon>
        <taxon>Betaproteobacteria</taxon>
        <taxon>Burkholderiales</taxon>
        <taxon>Alcaligenaceae</taxon>
        <taxon>Paracandidimonas</taxon>
    </lineage>
</organism>
<dbReference type="RefSeq" id="WP_132477277.1">
    <property type="nucleotide sequence ID" value="NZ_JBHRVM010000001.1"/>
</dbReference>
<dbReference type="Proteomes" id="UP000294692">
    <property type="component" value="Unassembled WGS sequence"/>
</dbReference>
<name>A0A4R3V4D4_9BURK</name>
<accession>A0A4R3V4D4</accession>
<dbReference type="OrthoDB" id="8686679at2"/>
<proteinExistence type="predicted"/>
<protein>
    <recommendedName>
        <fullName evidence="3">Lipoprotein</fullName>
    </recommendedName>
</protein>
<comment type="caution">
    <text evidence="1">The sequence shown here is derived from an EMBL/GenBank/DDBJ whole genome shotgun (WGS) entry which is preliminary data.</text>
</comment>
<keyword evidence="2" id="KW-1185">Reference proteome</keyword>
<dbReference type="AlphaFoldDB" id="A0A4R3V4D4"/>